<protein>
    <submittedName>
        <fullName evidence="2">Choloylglycine hydrolase</fullName>
    </submittedName>
</protein>
<dbReference type="NCBIfam" id="NF040521">
    <property type="entry name" value="C45_proenzyme"/>
    <property type="match status" value="1"/>
</dbReference>
<organism evidence="2 3">
    <name type="scientific">Polycladospora coralii</name>
    <dbReference type="NCBI Taxonomy" id="2771432"/>
    <lineage>
        <taxon>Bacteria</taxon>
        <taxon>Bacillati</taxon>
        <taxon>Bacillota</taxon>
        <taxon>Bacilli</taxon>
        <taxon>Bacillales</taxon>
        <taxon>Thermoactinomycetaceae</taxon>
        <taxon>Polycladospora</taxon>
    </lineage>
</organism>
<keyword evidence="3" id="KW-1185">Reference proteome</keyword>
<dbReference type="InterPro" id="IPR029055">
    <property type="entry name" value="Ntn_hydrolases_N"/>
</dbReference>
<dbReference type="GO" id="GO:0016787">
    <property type="term" value="F:hydrolase activity"/>
    <property type="evidence" value="ECO:0007669"/>
    <property type="project" value="UniProtKB-KW"/>
</dbReference>
<dbReference type="InterPro" id="IPR047801">
    <property type="entry name" value="Peptidase_C45"/>
</dbReference>
<proteinExistence type="predicted"/>
<evidence type="ECO:0000313" key="2">
    <source>
        <dbReference type="EMBL" id="MBD1373539.1"/>
    </source>
</evidence>
<evidence type="ECO:0000259" key="1">
    <source>
        <dbReference type="Pfam" id="PF03417"/>
    </source>
</evidence>
<dbReference type="RefSeq" id="WP_191142592.1">
    <property type="nucleotide sequence ID" value="NZ_JACXAH010000027.1"/>
</dbReference>
<dbReference type="InterPro" id="IPR005079">
    <property type="entry name" value="Peptidase_C45_hydrolase"/>
</dbReference>
<dbReference type="Pfam" id="PF03417">
    <property type="entry name" value="AAT"/>
    <property type="match status" value="1"/>
</dbReference>
<dbReference type="AlphaFoldDB" id="A0A926NHA0"/>
<comment type="caution">
    <text evidence="2">The sequence shown here is derived from an EMBL/GenBank/DDBJ whole genome shotgun (WGS) entry which is preliminary data.</text>
</comment>
<dbReference type="EMBL" id="JACXAH010000027">
    <property type="protein sequence ID" value="MBD1373539.1"/>
    <property type="molecule type" value="Genomic_DNA"/>
</dbReference>
<evidence type="ECO:0000313" key="3">
    <source>
        <dbReference type="Proteomes" id="UP000661691"/>
    </source>
</evidence>
<reference evidence="2" key="1">
    <citation type="submission" date="2020-09" db="EMBL/GenBank/DDBJ databases">
        <title>A novel bacterium of genus Hazenella, isolated from South China Sea.</title>
        <authorList>
            <person name="Huang H."/>
            <person name="Mo K."/>
            <person name="Hu Y."/>
        </authorList>
    </citation>
    <scope>NUCLEOTIDE SEQUENCE</scope>
    <source>
        <strain evidence="2">IB182357</strain>
    </source>
</reference>
<feature type="domain" description="Peptidase C45 hydrolase" evidence="1">
    <location>
        <begin position="96"/>
        <end position="311"/>
    </location>
</feature>
<dbReference type="InterPro" id="IPR047794">
    <property type="entry name" value="C45_proenzyme-like"/>
</dbReference>
<accession>A0A926NHA0</accession>
<name>A0A926NHA0_9BACL</name>
<keyword evidence="2" id="KW-0378">Hydrolase</keyword>
<dbReference type="PANTHER" id="PTHR34180:SF1">
    <property type="entry name" value="BETA-ALANYL-DOPAMINE_CARCININE HYDROLASE"/>
    <property type="match status" value="1"/>
</dbReference>
<dbReference type="SUPFAM" id="SSF56235">
    <property type="entry name" value="N-terminal nucleophile aminohydrolases (Ntn hydrolases)"/>
    <property type="match status" value="1"/>
</dbReference>
<dbReference type="Gene3D" id="3.60.60.10">
    <property type="entry name" value="Penicillin V Acylase, Chain A"/>
    <property type="match status" value="1"/>
</dbReference>
<dbReference type="PANTHER" id="PTHR34180">
    <property type="entry name" value="PEPTIDASE C45"/>
    <property type="match status" value="1"/>
</dbReference>
<gene>
    <name evidence="2" type="ORF">IC620_14385</name>
</gene>
<dbReference type="Proteomes" id="UP000661691">
    <property type="component" value="Unassembled WGS sequence"/>
</dbReference>
<sequence length="326" mass="36955">MYHPRLKGSYYEAGKHYATLLYQKGIRFPQITTEQLTYGMQCLPILKKFDPNVIQEIKGFAEGFQTNVENVSAFLLSLGVFEMTGQCSIFAAYNGEEVIVGRNYDMRYEFRKTTEAAFVDIDRRYPYIGHSDCFIGKVDGINTHGLFVGISAVPHEGIQKGINFYFAVKYILENCRTVAEGIEVLRKFPSSVGNNYLLADSSGEMAVVEVAPHHFLVNRPNGPYIHCTNHHARTPASPKWNWSKSKERHVSLDQRLQEDAQNMTIDIAKSIMSETKGHVCLNLKKHQFGTLYSVVANLNTLEIHRAEGSPQRAKYQVDTRLGKSYN</sequence>